<gene>
    <name evidence="1" type="ORF">GCM10007096_26450</name>
</gene>
<dbReference type="Pfam" id="PF11553">
    <property type="entry name" value="DUF3231"/>
    <property type="match status" value="2"/>
</dbReference>
<accession>A0A8J3END1</accession>
<evidence type="ECO:0000313" key="2">
    <source>
        <dbReference type="Proteomes" id="UP000656813"/>
    </source>
</evidence>
<dbReference type="AlphaFoldDB" id="A0A8J3END1"/>
<comment type="caution">
    <text evidence="1">The sequence shown here is derived from an EMBL/GenBank/DDBJ whole genome shotgun (WGS) entry which is preliminary data.</text>
</comment>
<reference evidence="1" key="2">
    <citation type="submission" date="2020-09" db="EMBL/GenBank/DDBJ databases">
        <authorList>
            <person name="Sun Q."/>
            <person name="Zhou Y."/>
        </authorList>
    </citation>
    <scope>NUCLEOTIDE SEQUENCE</scope>
    <source>
        <strain evidence="1">CGMCC 1.12777</strain>
    </source>
</reference>
<dbReference type="InterPro" id="IPR021617">
    <property type="entry name" value="DUF3231"/>
</dbReference>
<evidence type="ECO:0000313" key="1">
    <source>
        <dbReference type="EMBL" id="GGH84116.1"/>
    </source>
</evidence>
<protein>
    <recommendedName>
        <fullName evidence="3">DUF3231 family protein</fullName>
    </recommendedName>
</protein>
<dbReference type="RefSeq" id="WP_188497849.1">
    <property type="nucleotide sequence ID" value="NZ_BMFV01000020.1"/>
</dbReference>
<dbReference type="Gene3D" id="1.20.1260.10">
    <property type="match status" value="2"/>
</dbReference>
<organism evidence="1 2">
    <name type="scientific">Pullulanibacillus pueri</name>
    <dbReference type="NCBI Taxonomy" id="1437324"/>
    <lineage>
        <taxon>Bacteria</taxon>
        <taxon>Bacillati</taxon>
        <taxon>Bacillota</taxon>
        <taxon>Bacilli</taxon>
        <taxon>Bacillales</taxon>
        <taxon>Sporolactobacillaceae</taxon>
        <taxon>Pullulanibacillus</taxon>
    </lineage>
</organism>
<dbReference type="EMBL" id="BMFV01000020">
    <property type="protein sequence ID" value="GGH84116.1"/>
    <property type="molecule type" value="Genomic_DNA"/>
</dbReference>
<proteinExistence type="predicted"/>
<dbReference type="InterPro" id="IPR012347">
    <property type="entry name" value="Ferritin-like"/>
</dbReference>
<keyword evidence="2" id="KW-1185">Reference proteome</keyword>
<name>A0A8J3END1_9BACL</name>
<reference evidence="1" key="1">
    <citation type="journal article" date="2014" name="Int. J. Syst. Evol. Microbiol.">
        <title>Complete genome sequence of Corynebacterium casei LMG S-19264T (=DSM 44701T), isolated from a smear-ripened cheese.</title>
        <authorList>
            <consortium name="US DOE Joint Genome Institute (JGI-PGF)"/>
            <person name="Walter F."/>
            <person name="Albersmeier A."/>
            <person name="Kalinowski J."/>
            <person name="Ruckert C."/>
        </authorList>
    </citation>
    <scope>NUCLEOTIDE SEQUENCE</scope>
    <source>
        <strain evidence="1">CGMCC 1.12777</strain>
    </source>
</reference>
<dbReference type="Proteomes" id="UP000656813">
    <property type="component" value="Unassembled WGS sequence"/>
</dbReference>
<sequence>MFQNAKAQLTAAEIQGLWSNYMADSMALVFIKQFLGHCKDRDIISVLKHAIKLSTSHLKFISQTFENEGIAIPRGYSDSDYNPEAPPLFTDSFLLFYIKNMTKTGLATYGAFLSGSSREDIRTYTTESLETTADLFNQTTDILLKRGLEIRCPLTPYPKENKLIKSTQFLAGWWGEQRPLTSGEVSNLFMNLTTQNNIATLMTGFSQVAQNEDVKHFLNKGKKIAKKHAETFSGFLKESDLQTPVRSDTGVTTSNTLTFSDRLIMAQIALLLESCIGDYGISLSLCHRRDLSLNYVKLTSEISTYGVDGAKILIKNEWMEQPPGAVDRDNLLL</sequence>
<evidence type="ECO:0008006" key="3">
    <source>
        <dbReference type="Google" id="ProtNLM"/>
    </source>
</evidence>